<dbReference type="InterPro" id="IPR042177">
    <property type="entry name" value="Cell/Rod_1"/>
</dbReference>
<feature type="domain" description="Rod shape-determining protein MreC beta-barrel core" evidence="7">
    <location>
        <begin position="123"/>
        <end position="270"/>
    </location>
</feature>
<comment type="caution">
    <text evidence="8">The sequence shown here is derived from an EMBL/GenBank/DDBJ whole genome shotgun (WGS) entry which is preliminary data.</text>
</comment>
<organism evidence="8 9">
    <name type="scientific">Enterovibrio gelatinilyticus</name>
    <dbReference type="NCBI Taxonomy" id="2899819"/>
    <lineage>
        <taxon>Bacteria</taxon>
        <taxon>Pseudomonadati</taxon>
        <taxon>Pseudomonadota</taxon>
        <taxon>Gammaproteobacteria</taxon>
        <taxon>Vibrionales</taxon>
        <taxon>Vibrionaceae</taxon>
        <taxon>Enterovibrio</taxon>
    </lineage>
</organism>
<feature type="compositionally biased region" description="Basic and acidic residues" evidence="6">
    <location>
        <begin position="306"/>
        <end position="327"/>
    </location>
</feature>
<dbReference type="PIRSF" id="PIRSF038471">
    <property type="entry name" value="MreC"/>
    <property type="match status" value="1"/>
</dbReference>
<evidence type="ECO:0000256" key="1">
    <source>
        <dbReference type="ARBA" id="ARBA00009369"/>
    </source>
</evidence>
<evidence type="ECO:0000313" key="9">
    <source>
        <dbReference type="Proteomes" id="UP001149400"/>
    </source>
</evidence>
<evidence type="ECO:0000259" key="7">
    <source>
        <dbReference type="Pfam" id="PF04085"/>
    </source>
</evidence>
<dbReference type="InterPro" id="IPR007221">
    <property type="entry name" value="MreC"/>
</dbReference>
<evidence type="ECO:0000256" key="6">
    <source>
        <dbReference type="SAM" id="MobiDB-lite"/>
    </source>
</evidence>
<gene>
    <name evidence="8" type="primary">mreC</name>
    <name evidence="8" type="ORF">LRP50_02785</name>
</gene>
<dbReference type="Proteomes" id="UP001149400">
    <property type="component" value="Unassembled WGS sequence"/>
</dbReference>
<dbReference type="Pfam" id="PF04085">
    <property type="entry name" value="MreC"/>
    <property type="match status" value="1"/>
</dbReference>
<evidence type="ECO:0000313" key="8">
    <source>
        <dbReference type="EMBL" id="MDD1792047.1"/>
    </source>
</evidence>
<feature type="region of interest" description="Disordered" evidence="6">
    <location>
        <begin position="283"/>
        <end position="327"/>
    </location>
</feature>
<reference evidence="8" key="1">
    <citation type="submission" date="2021-12" db="EMBL/GenBank/DDBJ databases">
        <title>Enterovibrio ZSDZ35 sp. nov. and Enterovibrio ZSDZ42 sp. nov., isolated from coastal seawater in Qingdao.</title>
        <authorList>
            <person name="Zhang P."/>
        </authorList>
    </citation>
    <scope>NUCLEOTIDE SEQUENCE</scope>
    <source>
        <strain evidence="8">ZSDZ42</strain>
    </source>
</reference>
<dbReference type="PANTHER" id="PTHR34138:SF1">
    <property type="entry name" value="CELL SHAPE-DETERMINING PROTEIN MREC"/>
    <property type="match status" value="1"/>
</dbReference>
<dbReference type="RefSeq" id="WP_274162959.1">
    <property type="nucleotide sequence ID" value="NZ_JAJUBC010000002.1"/>
</dbReference>
<sequence length="327" mass="36756">MKPMFGRGPSLQLRLFFALLISASLMLADSRLGAFTNFRYVLNSVVAPLQYASNVPRDLLDSLFRQFSSHQQLLIDNSQLKEEVLMLRSSQLLFDQMEQENQRLRELLGSPFVRDERKMVAEVMAVDSDPYKHQVMIDKGRTNGVYEGQPVINERGIVGQVSYVGAHNSRVLLITDPTHAIPVQVVRNDVRVIAAGRGQTDNIQLENIPSSADIEPGDMLVTSGLGGVFPEGYPVAKVTSFSFDNRRPFAQVDSKPEVQFDRLRYLLLVWPSNVEKQLEQQKAEAMLDDEMDPLTPEIETQTPDVEAQKPDTDEQPKPDAQKEITNG</sequence>
<dbReference type="InterPro" id="IPR042175">
    <property type="entry name" value="Cell/Rod_MreC_2"/>
</dbReference>
<dbReference type="Gene3D" id="2.40.10.340">
    <property type="entry name" value="Rod shape-determining protein MreC, domain 1"/>
    <property type="match status" value="1"/>
</dbReference>
<protein>
    <recommendedName>
        <fullName evidence="2 5">Cell shape-determining protein MreC</fullName>
    </recommendedName>
    <alternativeName>
        <fullName evidence="4 5">Cell shape protein MreC</fullName>
    </alternativeName>
</protein>
<evidence type="ECO:0000256" key="4">
    <source>
        <dbReference type="ARBA" id="ARBA00032089"/>
    </source>
</evidence>
<proteinExistence type="inferred from homology"/>
<evidence type="ECO:0000256" key="5">
    <source>
        <dbReference type="PIRNR" id="PIRNR038471"/>
    </source>
</evidence>
<dbReference type="Gene3D" id="2.40.10.350">
    <property type="entry name" value="Rod shape-determining protein MreC, domain 2"/>
    <property type="match status" value="1"/>
</dbReference>
<evidence type="ECO:0000256" key="3">
    <source>
        <dbReference type="ARBA" id="ARBA00022960"/>
    </source>
</evidence>
<keyword evidence="9" id="KW-1185">Reference proteome</keyword>
<evidence type="ECO:0000256" key="2">
    <source>
        <dbReference type="ARBA" id="ARBA00013855"/>
    </source>
</evidence>
<comment type="similarity">
    <text evidence="1 5">Belongs to the MreC family.</text>
</comment>
<comment type="function">
    <text evidence="5">Involved in formation and maintenance of cell shape.</text>
</comment>
<keyword evidence="3 5" id="KW-0133">Cell shape</keyword>
<dbReference type="PANTHER" id="PTHR34138">
    <property type="entry name" value="CELL SHAPE-DETERMINING PROTEIN MREC"/>
    <property type="match status" value="1"/>
</dbReference>
<dbReference type="NCBIfam" id="TIGR00219">
    <property type="entry name" value="mreC"/>
    <property type="match status" value="1"/>
</dbReference>
<dbReference type="EMBL" id="JAJUBC010000002">
    <property type="protein sequence ID" value="MDD1792047.1"/>
    <property type="molecule type" value="Genomic_DNA"/>
</dbReference>
<name>A0ABT5QVL5_9GAMM</name>
<dbReference type="InterPro" id="IPR055342">
    <property type="entry name" value="MreC_beta-barrel_core"/>
</dbReference>
<accession>A0ABT5QVL5</accession>